<dbReference type="eggNOG" id="arCOG01302">
    <property type="taxonomic scope" value="Archaea"/>
</dbReference>
<dbReference type="KEGG" id="dka:DKAM_1452"/>
<evidence type="ECO:0000313" key="1">
    <source>
        <dbReference type="EMBL" id="ACL11778.1"/>
    </source>
</evidence>
<dbReference type="EMBL" id="CP001140">
    <property type="protein sequence ID" value="ACL11778.1"/>
    <property type="molecule type" value="Genomic_DNA"/>
</dbReference>
<reference evidence="1 2" key="1">
    <citation type="journal article" date="2009" name="J. Bacteriol.">
        <title>Complete genome sequence of the anaerobic, protein-degrading hyperthermophilic crenarchaeon Desulfurococcus kamchatkensis.</title>
        <authorList>
            <person name="Ravin N.V."/>
            <person name="Mardanov A.V."/>
            <person name="Beletsky A.V."/>
            <person name="Kublanov I.V."/>
            <person name="Kolganova T.V."/>
            <person name="Lebedinsky A.V."/>
            <person name="Chernyh N.A."/>
            <person name="Bonch-Osmolovskaya E.A."/>
            <person name="Skryabin K.G."/>
        </authorList>
    </citation>
    <scope>NUCLEOTIDE SEQUENCE [LARGE SCALE GENOMIC DNA]</scope>
    <source>
        <strain evidence="2">DSM 18924 / JCM 16383 / VKM B-2413 / 1221n</strain>
    </source>
</reference>
<dbReference type="GeneID" id="7171480"/>
<sequence>MGRKRGELENWLRRIVFGGFKNNYVIYIRYRAESGEILKPVPGELIIDLRAGYIYTHNEIIPLHRVEEIRDKNNRVLYKRGKNEG</sequence>
<protein>
    <recommendedName>
        <fullName evidence="3">MJ1316 RNA cyclic group end recognition domain-containing protein</fullName>
    </recommendedName>
</protein>
<dbReference type="Proteomes" id="UP000006903">
    <property type="component" value="Chromosome"/>
</dbReference>
<dbReference type="RefSeq" id="WP_012609119.1">
    <property type="nucleotide sequence ID" value="NC_011766.1"/>
</dbReference>
<proteinExistence type="predicted"/>
<accession>B8D6P7</accession>
<name>B8D6P7_DESA1</name>
<dbReference type="HOGENOM" id="CLU_172276_3_1_2"/>
<dbReference type="AlphaFoldDB" id="B8D6P7"/>
<evidence type="ECO:0000313" key="2">
    <source>
        <dbReference type="Proteomes" id="UP000006903"/>
    </source>
</evidence>
<evidence type="ECO:0008006" key="3">
    <source>
        <dbReference type="Google" id="ProtNLM"/>
    </source>
</evidence>
<organism evidence="1 2">
    <name type="scientific">Desulfurococcus amylolyticus (strain DSM 18924 / JCM 16383 / VKM B-2413 / 1221n)</name>
    <name type="common">Desulfurococcus kamchatkensis</name>
    <dbReference type="NCBI Taxonomy" id="490899"/>
    <lineage>
        <taxon>Archaea</taxon>
        <taxon>Thermoproteota</taxon>
        <taxon>Thermoprotei</taxon>
        <taxon>Desulfurococcales</taxon>
        <taxon>Desulfurococcaceae</taxon>
        <taxon>Desulfurococcus</taxon>
    </lineage>
</organism>
<gene>
    <name evidence="1" type="ordered locus">DKAM_1452</name>
</gene>